<organism evidence="4 5">
    <name type="scientific">Chitinophaga varians</name>
    <dbReference type="NCBI Taxonomy" id="2202339"/>
    <lineage>
        <taxon>Bacteria</taxon>
        <taxon>Pseudomonadati</taxon>
        <taxon>Bacteroidota</taxon>
        <taxon>Chitinophagia</taxon>
        <taxon>Chitinophagales</taxon>
        <taxon>Chitinophagaceae</taxon>
        <taxon>Chitinophaga</taxon>
    </lineage>
</organism>
<evidence type="ECO:0000259" key="3">
    <source>
        <dbReference type="Pfam" id="PF05569"/>
    </source>
</evidence>
<protein>
    <submittedName>
        <fullName evidence="4">M56 family peptidase</fullName>
    </submittedName>
</protein>
<keyword evidence="2" id="KW-0472">Membrane</keyword>
<accession>A0A847RJE0</accession>
<dbReference type="Proteomes" id="UP000570474">
    <property type="component" value="Unassembled WGS sequence"/>
</dbReference>
<feature type="domain" description="Peptidase M56" evidence="3">
    <location>
        <begin position="154"/>
        <end position="254"/>
    </location>
</feature>
<gene>
    <name evidence="4" type="ORF">HGH92_16915</name>
</gene>
<keyword evidence="2" id="KW-1133">Transmembrane helix</keyword>
<proteinExistence type="predicted"/>
<dbReference type="InterPro" id="IPR037066">
    <property type="entry name" value="Plug_dom_sf"/>
</dbReference>
<dbReference type="PANTHER" id="PTHR34978">
    <property type="entry name" value="POSSIBLE SENSOR-TRANSDUCER PROTEIN BLAR"/>
    <property type="match status" value="1"/>
</dbReference>
<reference evidence="4 5" key="1">
    <citation type="submission" date="2020-04" db="EMBL/GenBank/DDBJ databases">
        <authorList>
            <person name="Yin C."/>
        </authorList>
    </citation>
    <scope>NUCLEOTIDE SEQUENCE [LARGE SCALE GENOMIC DNA]</scope>
    <source>
        <strain evidence="4 5">Ae27</strain>
    </source>
</reference>
<keyword evidence="5" id="KW-1185">Reference proteome</keyword>
<feature type="compositionally biased region" description="Low complexity" evidence="1">
    <location>
        <begin position="482"/>
        <end position="502"/>
    </location>
</feature>
<dbReference type="SUPFAM" id="SSF56935">
    <property type="entry name" value="Porins"/>
    <property type="match status" value="1"/>
</dbReference>
<feature type="region of interest" description="Disordered" evidence="1">
    <location>
        <begin position="482"/>
        <end position="508"/>
    </location>
</feature>
<dbReference type="Gene3D" id="2.170.130.10">
    <property type="entry name" value="TonB-dependent receptor, plug domain"/>
    <property type="match status" value="1"/>
</dbReference>
<dbReference type="EMBL" id="JABAIA010000002">
    <property type="protein sequence ID" value="NLR65990.1"/>
    <property type="molecule type" value="Genomic_DNA"/>
</dbReference>
<evidence type="ECO:0000313" key="5">
    <source>
        <dbReference type="Proteomes" id="UP000570474"/>
    </source>
</evidence>
<dbReference type="PANTHER" id="PTHR34978:SF3">
    <property type="entry name" value="SLR0241 PROTEIN"/>
    <property type="match status" value="1"/>
</dbReference>
<feature type="compositionally biased region" description="Polar residues" evidence="1">
    <location>
        <begin position="324"/>
        <end position="340"/>
    </location>
</feature>
<dbReference type="AlphaFoldDB" id="A0A847RJE0"/>
<name>A0A847RJE0_9BACT</name>
<comment type="caution">
    <text evidence="4">The sequence shown here is derived from an EMBL/GenBank/DDBJ whole genome shotgun (WGS) entry which is preliminary data.</text>
</comment>
<feature type="transmembrane region" description="Helical" evidence="2">
    <location>
        <begin position="85"/>
        <end position="108"/>
    </location>
</feature>
<keyword evidence="2" id="KW-0812">Transmembrane</keyword>
<evidence type="ECO:0000313" key="4">
    <source>
        <dbReference type="EMBL" id="NLR65990.1"/>
    </source>
</evidence>
<feature type="transmembrane region" description="Helical" evidence="2">
    <location>
        <begin position="38"/>
        <end position="59"/>
    </location>
</feature>
<dbReference type="RefSeq" id="WP_168871950.1">
    <property type="nucleotide sequence ID" value="NZ_JABAIA010000002.1"/>
</dbReference>
<dbReference type="InterPro" id="IPR008756">
    <property type="entry name" value="Peptidase_M56"/>
</dbReference>
<dbReference type="CDD" id="cd07341">
    <property type="entry name" value="M56_BlaR1_MecR1_like"/>
    <property type="match status" value="1"/>
</dbReference>
<evidence type="ECO:0000256" key="1">
    <source>
        <dbReference type="SAM" id="MobiDB-lite"/>
    </source>
</evidence>
<dbReference type="Pfam" id="PF05569">
    <property type="entry name" value="Peptidase_M56"/>
    <property type="match status" value="1"/>
</dbReference>
<evidence type="ECO:0000256" key="2">
    <source>
        <dbReference type="SAM" id="Phobius"/>
    </source>
</evidence>
<feature type="transmembrane region" description="Helical" evidence="2">
    <location>
        <begin position="6"/>
        <end position="26"/>
    </location>
</feature>
<feature type="transmembrane region" description="Helical" evidence="2">
    <location>
        <begin position="264"/>
        <end position="283"/>
    </location>
</feature>
<sequence length="557" mass="60015">MIPAILIYLLKANIALTLFFLAYWLGLRRLTFYTLNRVFLLSGIVCSSLFPLVSVNTFVERHETIAGGIAYLPDLSALTAPAEQFSVWTLLVYLFWAGVTAMTIRLAIQLLSLWKIHRRSSPATVDGVTVRAVKQQVNPFSFFRHIYINPALHQPEERQGILCHEKVHVQQWHSADVVLGELNNIFYWFNPGAWLMKTAIRENLEFITDRCLLRQGVDKKAYQYSLIKVSGIPYATAIANNFNFSHLKNRIIMMNRKQSSTIQLVRYVALGAVVGGVVLSLNYSKVSATPSQEEKTAAGQPIVVEVPKEAPIQKNGSNINVAMDTATPSAKNTPPKTSNKPAPVPQPDADPAPVQQVAPVVIVRGSAEPGPVILLNDRLISKAEMGSLPPDDIESVNVFKGAIITDEVIAQYGEDARNGIVAIYTKPWLASSNNKKRFGGIITTAVAGKATTVTAGQGQVTSVRNTATGAVFVATNSYSAGSATATSGSVSTSSSVSASSSTGGSGSAKTETIVLLGHPTKGTVEKVSTGGKNEEIIVIGRAAEKGTVEKKVTTHEE</sequence>
<feature type="region of interest" description="Disordered" evidence="1">
    <location>
        <begin position="324"/>
        <end position="351"/>
    </location>
</feature>
<dbReference type="InterPro" id="IPR052173">
    <property type="entry name" value="Beta-lactam_resp_regulator"/>
</dbReference>